<gene>
    <name evidence="2" type="ORF">DCF15_08290</name>
</gene>
<organism evidence="2 3">
    <name type="scientific">Phormidesmis priestleyi</name>
    <dbReference type="NCBI Taxonomy" id="268141"/>
    <lineage>
        <taxon>Bacteria</taxon>
        <taxon>Bacillati</taxon>
        <taxon>Cyanobacteriota</taxon>
        <taxon>Cyanophyceae</taxon>
        <taxon>Leptolyngbyales</taxon>
        <taxon>Leptolyngbyaceae</taxon>
        <taxon>Phormidesmis</taxon>
    </lineage>
</organism>
<sequence length="261" mass="29760">MSTGHSTLFGIAQSPPIWLAQTPAATPKPAKPLNPWTYSTGGLFALLIGLGVFSYFQTRKLQKQLKFESYKNKELQKRVKLALSTITTMERNPDLVHSRDFNLDYLRMRMEEKQFNFAIINQLKIKVKQRLGEALRPSQASTGMVGIATLNARSVEQLFDVEYVAPNDPQKRKRVLFRIQINLTKLPAQSTSTTVEEIVECIERFLNPPEDESFWQPTLQGRIATMKWDQKAKPTPLLILAQTNEGVNVTFRTKTHNKAVR</sequence>
<dbReference type="Proteomes" id="UP000249794">
    <property type="component" value="Unassembled WGS sequence"/>
</dbReference>
<comment type="caution">
    <text evidence="2">The sequence shown here is derived from an EMBL/GenBank/DDBJ whole genome shotgun (WGS) entry which is preliminary data.</text>
</comment>
<dbReference type="EMBL" id="QBMP01000065">
    <property type="protein sequence ID" value="PZO56623.1"/>
    <property type="molecule type" value="Genomic_DNA"/>
</dbReference>
<keyword evidence="1" id="KW-1133">Transmembrane helix</keyword>
<dbReference type="AlphaFoldDB" id="A0A2W4XH39"/>
<evidence type="ECO:0000256" key="1">
    <source>
        <dbReference type="SAM" id="Phobius"/>
    </source>
</evidence>
<reference evidence="2 3" key="2">
    <citation type="submission" date="2018-06" db="EMBL/GenBank/DDBJ databases">
        <title>Metagenomic assembly of (sub)arctic Cyanobacteria and their associated microbiome from non-axenic cultures.</title>
        <authorList>
            <person name="Baurain D."/>
        </authorList>
    </citation>
    <scope>NUCLEOTIDE SEQUENCE [LARGE SCALE GENOMIC DNA]</scope>
    <source>
        <strain evidence="2">ULC027bin1</strain>
    </source>
</reference>
<evidence type="ECO:0000313" key="2">
    <source>
        <dbReference type="EMBL" id="PZO56623.1"/>
    </source>
</evidence>
<proteinExistence type="predicted"/>
<name>A0A2W4XH39_9CYAN</name>
<protein>
    <submittedName>
        <fullName evidence="2">Uncharacterized protein</fullName>
    </submittedName>
</protein>
<keyword evidence="1" id="KW-0472">Membrane</keyword>
<reference evidence="3" key="1">
    <citation type="submission" date="2018-04" db="EMBL/GenBank/DDBJ databases">
        <authorList>
            <person name="Cornet L."/>
        </authorList>
    </citation>
    <scope>NUCLEOTIDE SEQUENCE [LARGE SCALE GENOMIC DNA]</scope>
</reference>
<accession>A0A2W4XH39</accession>
<feature type="transmembrane region" description="Helical" evidence="1">
    <location>
        <begin position="36"/>
        <end position="56"/>
    </location>
</feature>
<evidence type="ECO:0000313" key="3">
    <source>
        <dbReference type="Proteomes" id="UP000249794"/>
    </source>
</evidence>
<keyword evidence="1" id="KW-0812">Transmembrane</keyword>